<dbReference type="Pfam" id="PF00107">
    <property type="entry name" value="ADH_zinc_N"/>
    <property type="match status" value="1"/>
</dbReference>
<evidence type="ECO:0000313" key="13">
    <source>
        <dbReference type="EMBL" id="KAK3055506.1"/>
    </source>
</evidence>
<gene>
    <name evidence="13" type="ORF">LTR09_003426</name>
</gene>
<protein>
    <recommendedName>
        <fullName evidence="9">alcohol dehydrogenase (NADP(+))</fullName>
        <ecNumber evidence="9">1.1.1.2</ecNumber>
    </recommendedName>
</protein>
<dbReference type="SMART" id="SM00829">
    <property type="entry name" value="PKS_ER"/>
    <property type="match status" value="1"/>
</dbReference>
<evidence type="ECO:0000256" key="2">
    <source>
        <dbReference type="ARBA" id="ARBA00008072"/>
    </source>
</evidence>
<comment type="cofactor">
    <cofactor evidence="1 11">
        <name>Zn(2+)</name>
        <dbReference type="ChEBI" id="CHEBI:29105"/>
    </cofactor>
</comment>
<dbReference type="Pfam" id="PF08240">
    <property type="entry name" value="ADH_N"/>
    <property type="match status" value="1"/>
</dbReference>
<dbReference type="InterPro" id="IPR013154">
    <property type="entry name" value="ADH-like_N"/>
</dbReference>
<dbReference type="EC" id="1.1.1.2" evidence="9"/>
<evidence type="ECO:0000256" key="9">
    <source>
        <dbReference type="ARBA" id="ARBA00024074"/>
    </source>
</evidence>
<dbReference type="Gene3D" id="3.40.50.720">
    <property type="entry name" value="NAD(P)-binding Rossmann-like Domain"/>
    <property type="match status" value="1"/>
</dbReference>
<dbReference type="GO" id="GO:0008270">
    <property type="term" value="F:zinc ion binding"/>
    <property type="evidence" value="ECO:0007669"/>
    <property type="project" value="InterPro"/>
</dbReference>
<dbReference type="EMBL" id="JAWDJX010000008">
    <property type="protein sequence ID" value="KAK3055506.1"/>
    <property type="molecule type" value="Genomic_DNA"/>
</dbReference>
<dbReference type="InterPro" id="IPR011032">
    <property type="entry name" value="GroES-like_sf"/>
</dbReference>
<evidence type="ECO:0000259" key="12">
    <source>
        <dbReference type="SMART" id="SM00829"/>
    </source>
</evidence>
<dbReference type="PROSITE" id="PS00059">
    <property type="entry name" value="ADH_ZINC"/>
    <property type="match status" value="1"/>
</dbReference>
<dbReference type="InterPro" id="IPR047109">
    <property type="entry name" value="CAD-like"/>
</dbReference>
<reference evidence="13" key="1">
    <citation type="submission" date="2023-04" db="EMBL/GenBank/DDBJ databases">
        <title>Black Yeasts Isolated from many extreme environments.</title>
        <authorList>
            <person name="Coleine C."/>
            <person name="Stajich J.E."/>
            <person name="Selbmann L."/>
        </authorList>
    </citation>
    <scope>NUCLEOTIDE SEQUENCE</scope>
    <source>
        <strain evidence="13">CCFEE 5312</strain>
    </source>
</reference>
<evidence type="ECO:0000256" key="6">
    <source>
        <dbReference type="ARBA" id="ARBA00022833"/>
    </source>
</evidence>
<comment type="similarity">
    <text evidence="2 11">Belongs to the zinc-containing alcohol dehydrogenase family.</text>
</comment>
<dbReference type="Gene3D" id="3.90.180.10">
    <property type="entry name" value="Medium-chain alcohol dehydrogenases, catalytic domain"/>
    <property type="match status" value="1"/>
</dbReference>
<dbReference type="InterPro" id="IPR020843">
    <property type="entry name" value="ER"/>
</dbReference>
<dbReference type="InterPro" id="IPR002328">
    <property type="entry name" value="ADH_Zn_CS"/>
</dbReference>
<keyword evidence="8" id="KW-0560">Oxidoreductase</keyword>
<comment type="subunit">
    <text evidence="3">Homodimer.</text>
</comment>
<dbReference type="GO" id="GO:0008106">
    <property type="term" value="F:alcohol dehydrogenase (NADP+) activity"/>
    <property type="evidence" value="ECO:0007669"/>
    <property type="project" value="UniProtKB-EC"/>
</dbReference>
<evidence type="ECO:0000256" key="4">
    <source>
        <dbReference type="ARBA" id="ARBA00022553"/>
    </source>
</evidence>
<dbReference type="SUPFAM" id="SSF50129">
    <property type="entry name" value="GroES-like"/>
    <property type="match status" value="1"/>
</dbReference>
<accession>A0AAJ0GDE9</accession>
<keyword evidence="4" id="KW-0597">Phosphoprotein</keyword>
<comment type="catalytic activity">
    <reaction evidence="10">
        <text>a primary alcohol + NADP(+) = an aldehyde + NADPH + H(+)</text>
        <dbReference type="Rhea" id="RHEA:15937"/>
        <dbReference type="ChEBI" id="CHEBI:15378"/>
        <dbReference type="ChEBI" id="CHEBI:15734"/>
        <dbReference type="ChEBI" id="CHEBI:17478"/>
        <dbReference type="ChEBI" id="CHEBI:57783"/>
        <dbReference type="ChEBI" id="CHEBI:58349"/>
        <dbReference type="EC" id="1.1.1.2"/>
    </reaction>
    <physiologicalReaction direction="left-to-right" evidence="10">
        <dbReference type="Rhea" id="RHEA:15938"/>
    </physiologicalReaction>
    <physiologicalReaction direction="right-to-left" evidence="10">
        <dbReference type="Rhea" id="RHEA:15939"/>
    </physiologicalReaction>
</comment>
<evidence type="ECO:0000256" key="8">
    <source>
        <dbReference type="ARBA" id="ARBA00023002"/>
    </source>
</evidence>
<dbReference type="InterPro" id="IPR013149">
    <property type="entry name" value="ADH-like_C"/>
</dbReference>
<keyword evidence="7" id="KW-0521">NADP</keyword>
<proteinExistence type="inferred from homology"/>
<evidence type="ECO:0000256" key="11">
    <source>
        <dbReference type="RuleBase" id="RU361277"/>
    </source>
</evidence>
<evidence type="ECO:0000256" key="10">
    <source>
        <dbReference type="ARBA" id="ARBA00050997"/>
    </source>
</evidence>
<evidence type="ECO:0000313" key="14">
    <source>
        <dbReference type="Proteomes" id="UP001271007"/>
    </source>
</evidence>
<keyword evidence="6 11" id="KW-0862">Zinc</keyword>
<sequence>MSHGYTFEGWMGHDKESAKGKLVWQQFEPKPWEETDVDIQVTHCGVCATDLHTLRSGHGATPYPICVGHEIVGKVVRAGKNIKPGIKVGDRVGVGAMAMSCQQSSCEECSSNNEQYCTKSVITYGATYPNGGKSQGGYAKYHRCAAQCTFKIPEGLSSEEAAPIMCGGITMYGPLRNNGCGPGMKVGIVGVGGLGHYGILFAKALGADRVVGISRKNDKRADVLKMGADEYIATSDDKNWARTNARTLDLIVCTVNDPRLPLNDYLKLLRVKGTFIMVGAPEDKLPQLSAGALIGKAIKLGGSMIGSPAEIEEMLKLAVDKKVKASVQTRPMKDANQAIIDMEAGKARFRYTLVNEHDSKL</sequence>
<keyword evidence="14" id="KW-1185">Reference proteome</keyword>
<dbReference type="PANTHER" id="PTHR42683">
    <property type="entry name" value="ALDEHYDE REDUCTASE"/>
    <property type="match status" value="1"/>
</dbReference>
<name>A0AAJ0GDE9_9PEZI</name>
<evidence type="ECO:0000256" key="3">
    <source>
        <dbReference type="ARBA" id="ARBA00011738"/>
    </source>
</evidence>
<evidence type="ECO:0000256" key="7">
    <source>
        <dbReference type="ARBA" id="ARBA00022857"/>
    </source>
</evidence>
<keyword evidence="5 11" id="KW-0479">Metal-binding</keyword>
<feature type="domain" description="Enoyl reductase (ER)" evidence="12">
    <location>
        <begin position="20"/>
        <end position="353"/>
    </location>
</feature>
<evidence type="ECO:0000256" key="5">
    <source>
        <dbReference type="ARBA" id="ARBA00022723"/>
    </source>
</evidence>
<dbReference type="SUPFAM" id="SSF51735">
    <property type="entry name" value="NAD(P)-binding Rossmann-fold domains"/>
    <property type="match status" value="1"/>
</dbReference>
<evidence type="ECO:0000256" key="1">
    <source>
        <dbReference type="ARBA" id="ARBA00001947"/>
    </source>
</evidence>
<dbReference type="CDD" id="cd05283">
    <property type="entry name" value="CAD1"/>
    <property type="match status" value="1"/>
</dbReference>
<organism evidence="13 14">
    <name type="scientific">Extremus antarcticus</name>
    <dbReference type="NCBI Taxonomy" id="702011"/>
    <lineage>
        <taxon>Eukaryota</taxon>
        <taxon>Fungi</taxon>
        <taxon>Dikarya</taxon>
        <taxon>Ascomycota</taxon>
        <taxon>Pezizomycotina</taxon>
        <taxon>Dothideomycetes</taxon>
        <taxon>Dothideomycetidae</taxon>
        <taxon>Mycosphaerellales</taxon>
        <taxon>Extremaceae</taxon>
        <taxon>Extremus</taxon>
    </lineage>
</organism>
<dbReference type="Proteomes" id="UP001271007">
    <property type="component" value="Unassembled WGS sequence"/>
</dbReference>
<comment type="caution">
    <text evidence="13">The sequence shown here is derived from an EMBL/GenBank/DDBJ whole genome shotgun (WGS) entry which is preliminary data.</text>
</comment>
<dbReference type="AlphaFoldDB" id="A0AAJ0GDE9"/>
<dbReference type="GO" id="GO:0006066">
    <property type="term" value="P:alcohol metabolic process"/>
    <property type="evidence" value="ECO:0007669"/>
    <property type="project" value="UniProtKB-ARBA"/>
</dbReference>
<dbReference type="InterPro" id="IPR036291">
    <property type="entry name" value="NAD(P)-bd_dom_sf"/>
</dbReference>
<dbReference type="FunFam" id="3.40.50.720:FF:000158">
    <property type="entry name" value="Zinc-binding alcohol dehydrogenase"/>
    <property type="match status" value="1"/>
</dbReference>